<feature type="region of interest" description="Disordered" evidence="1">
    <location>
        <begin position="346"/>
        <end position="367"/>
    </location>
</feature>
<keyword evidence="3" id="KW-0969">Cilium</keyword>
<dbReference type="PANTHER" id="PTHR37533:SF2">
    <property type="entry name" value="FLAGELLAR HOOK-LENGTH CONTROL PROTEIN"/>
    <property type="match status" value="1"/>
</dbReference>
<dbReference type="CDD" id="cd17470">
    <property type="entry name" value="T3SS_Flik_C"/>
    <property type="match status" value="1"/>
</dbReference>
<dbReference type="EMBL" id="MCRI01000029">
    <property type="protein sequence ID" value="ODN66060.1"/>
    <property type="molecule type" value="Genomic_DNA"/>
</dbReference>
<organism evidence="3 4">
    <name type="scientific">Methylophaga muralis</name>
    <dbReference type="NCBI Taxonomy" id="291169"/>
    <lineage>
        <taxon>Bacteria</taxon>
        <taxon>Pseudomonadati</taxon>
        <taxon>Pseudomonadota</taxon>
        <taxon>Gammaproteobacteria</taxon>
        <taxon>Thiotrichales</taxon>
        <taxon>Piscirickettsiaceae</taxon>
        <taxon>Methylophaga</taxon>
    </lineage>
</organism>
<keyword evidence="4" id="KW-1185">Reference proteome</keyword>
<dbReference type="PATRIC" id="fig|291169.3.peg.2235"/>
<dbReference type="InterPro" id="IPR052563">
    <property type="entry name" value="FliK"/>
</dbReference>
<keyword evidence="3" id="KW-0966">Cell projection</keyword>
<dbReference type="STRING" id="291169.A9E74_02225"/>
<protein>
    <submittedName>
        <fullName evidence="3">Flagellar hook-length control protein</fullName>
    </submittedName>
</protein>
<dbReference type="Proteomes" id="UP000094379">
    <property type="component" value="Unassembled WGS sequence"/>
</dbReference>
<gene>
    <name evidence="3" type="primary">fliK</name>
    <name evidence="3" type="ORF">A9E74_02225</name>
</gene>
<dbReference type="InterPro" id="IPR038610">
    <property type="entry name" value="FliK-like_C_sf"/>
</dbReference>
<keyword evidence="3" id="KW-0282">Flagellum</keyword>
<name>A0A1E3GPV7_9GAMM</name>
<feature type="region of interest" description="Disordered" evidence="1">
    <location>
        <begin position="1"/>
        <end position="97"/>
    </location>
</feature>
<comment type="caution">
    <text evidence="3">The sequence shown here is derived from an EMBL/GenBank/DDBJ whole genome shotgun (WGS) entry which is preliminary data.</text>
</comment>
<feature type="compositionally biased region" description="Polar residues" evidence="1">
    <location>
        <begin position="346"/>
        <end position="357"/>
    </location>
</feature>
<dbReference type="AlphaFoldDB" id="A0A1E3GPV7"/>
<feature type="domain" description="Flagellar hook-length control protein-like C-terminal" evidence="2">
    <location>
        <begin position="274"/>
        <end position="355"/>
    </location>
</feature>
<dbReference type="InterPro" id="IPR021136">
    <property type="entry name" value="Flagellar_hook_control-like_C"/>
</dbReference>
<evidence type="ECO:0000313" key="4">
    <source>
        <dbReference type="Proteomes" id="UP000094379"/>
    </source>
</evidence>
<dbReference type="Gene3D" id="3.30.750.140">
    <property type="match status" value="1"/>
</dbReference>
<evidence type="ECO:0000259" key="2">
    <source>
        <dbReference type="Pfam" id="PF02120"/>
    </source>
</evidence>
<feature type="compositionally biased region" description="Polar residues" evidence="1">
    <location>
        <begin position="1"/>
        <end position="26"/>
    </location>
</feature>
<feature type="compositionally biased region" description="Basic and acidic residues" evidence="1">
    <location>
        <begin position="27"/>
        <end position="93"/>
    </location>
</feature>
<evidence type="ECO:0000313" key="3">
    <source>
        <dbReference type="EMBL" id="ODN66060.1"/>
    </source>
</evidence>
<accession>A0A1E3GPV7</accession>
<evidence type="ECO:0000256" key="1">
    <source>
        <dbReference type="SAM" id="MobiDB-lite"/>
    </source>
</evidence>
<sequence length="418" mass="44780">MTQLLTIPSINVASSNNADKSVTSVGRDNEAFASELDRRVNDTQSRGNEKTVKADSTHVSKAEDKTAKAEKPEAKDGKKLPPEKSDTDADKLNGEATPKIIEETNPLSVVSSTATTDVKIDKNAAELAPTVNKTIYPTISNDVTKSIQVGQGQSNTTESTATSIRADILQALQKQGSEGESVATEKFKSMMQNAGKMPQQTNVMSAEVIASMRQLEPQTERSSATTLTTPLVFSTTTGVATPVVGAASVASPALALDIQPQLNNAAWARVMSSRVVWMAREGVQQAELRLNPAHLGPVEVRLSMQNDQTSVTFIASNAAARDALEQALPRLRESFIENGLALNNAEVSHQEQSSQGSKQDEQLGEGSNTAQVIVEMDDNGDESTHLSEIQQIIVLVSVYLLNNYNNDGLRLESATCLS</sequence>
<dbReference type="RefSeq" id="WP_069296625.1">
    <property type="nucleotide sequence ID" value="NZ_MCRI01000029.1"/>
</dbReference>
<dbReference type="Pfam" id="PF02120">
    <property type="entry name" value="Flg_hook"/>
    <property type="match status" value="1"/>
</dbReference>
<proteinExistence type="predicted"/>
<dbReference type="PANTHER" id="PTHR37533">
    <property type="entry name" value="FLAGELLAR HOOK-LENGTH CONTROL PROTEIN"/>
    <property type="match status" value="1"/>
</dbReference>
<reference evidence="3 4" key="1">
    <citation type="submission" date="2016-07" db="EMBL/GenBank/DDBJ databases">
        <title>Draft Genome Sequence of Methylophaga muralis Bur 1.</title>
        <authorList>
            <person name="Vasilenko O.V."/>
            <person name="Doronina N.V."/>
            <person name="Shmareva M.N."/>
            <person name="Tarlachkov S.V."/>
            <person name="Mustakhimov I."/>
            <person name="Trotsenko Y.A."/>
        </authorList>
    </citation>
    <scope>NUCLEOTIDE SEQUENCE [LARGE SCALE GENOMIC DNA]</scope>
    <source>
        <strain evidence="3 4">Bur 1</strain>
    </source>
</reference>